<organism evidence="1">
    <name type="scientific">Glycine max</name>
    <name type="common">Soybean</name>
    <name type="synonym">Glycine hispida</name>
    <dbReference type="NCBI Taxonomy" id="3847"/>
    <lineage>
        <taxon>Eukaryota</taxon>
        <taxon>Viridiplantae</taxon>
        <taxon>Streptophyta</taxon>
        <taxon>Embryophyta</taxon>
        <taxon>Tracheophyta</taxon>
        <taxon>Spermatophyta</taxon>
        <taxon>Magnoliopsida</taxon>
        <taxon>eudicotyledons</taxon>
        <taxon>Gunneridae</taxon>
        <taxon>Pentapetalae</taxon>
        <taxon>rosids</taxon>
        <taxon>fabids</taxon>
        <taxon>Fabales</taxon>
        <taxon>Fabaceae</taxon>
        <taxon>Papilionoideae</taxon>
        <taxon>50 kb inversion clade</taxon>
        <taxon>NPAAA clade</taxon>
        <taxon>indigoferoid/millettioid clade</taxon>
        <taxon>Phaseoleae</taxon>
        <taxon>Glycine</taxon>
        <taxon>Glycine subgen. Soja</taxon>
    </lineage>
</organism>
<sequence length="206" mass="20469">MMQLKQSHKLHISPLHFLYSVFSVRASVSVTVTSSLFSASASASAITSSSFFSAGPSFSSSLFSAGASVLASSLASASVSFCVSVTASAASGVLTSVGSSFSFVSSGASCFKVSSSVFSTVGSSVTVPDTTSTEGLSSEAAGCGASVLSSFVCSVTTFSGVGVGVSTTSSVFFFSSAFNDASFVSSGRETFADTTSTVAIGIPKKM</sequence>
<dbReference type="AlphaFoldDB" id="C6TF70"/>
<dbReference type="EMBL" id="BT096252">
    <property type="protein sequence ID" value="ACU20472.1"/>
    <property type="molecule type" value="mRNA"/>
</dbReference>
<proteinExistence type="evidence at transcript level"/>
<name>C6TF70_SOYBN</name>
<evidence type="ECO:0000313" key="1">
    <source>
        <dbReference type="EMBL" id="ACU20472.1"/>
    </source>
</evidence>
<protein>
    <submittedName>
        <fullName evidence="1">Uncharacterized protein</fullName>
    </submittedName>
</protein>
<accession>C6TF70</accession>
<reference evidence="1" key="1">
    <citation type="submission" date="2009-08" db="EMBL/GenBank/DDBJ databases">
        <authorList>
            <person name="Cheung F."/>
            <person name="Xiao Y."/>
            <person name="Chan A."/>
            <person name="Moskal W."/>
            <person name="Town C.D."/>
        </authorList>
    </citation>
    <scope>NUCLEOTIDE SEQUENCE</scope>
</reference>